<name>A0A0L8H5M3_OCTBM</name>
<dbReference type="AlphaFoldDB" id="A0A0L8H5M3"/>
<protein>
    <submittedName>
        <fullName evidence="1">Uncharacterized protein</fullName>
    </submittedName>
</protein>
<reference evidence="1" key="1">
    <citation type="submission" date="2015-07" db="EMBL/GenBank/DDBJ databases">
        <title>MeaNS - Measles Nucleotide Surveillance Program.</title>
        <authorList>
            <person name="Tran T."/>
            <person name="Druce J."/>
        </authorList>
    </citation>
    <scope>NUCLEOTIDE SEQUENCE</scope>
    <source>
        <strain evidence="1">UCB-OBI-ISO-001</strain>
        <tissue evidence="1">Gonad</tissue>
    </source>
</reference>
<dbReference type="EMBL" id="KQ419180">
    <property type="protein sequence ID" value="KOF84384.1"/>
    <property type="molecule type" value="Genomic_DNA"/>
</dbReference>
<gene>
    <name evidence="1" type="ORF">OCBIM_22022187mg</name>
</gene>
<accession>A0A0L8H5M3</accession>
<evidence type="ECO:0000313" key="1">
    <source>
        <dbReference type="EMBL" id="KOF84384.1"/>
    </source>
</evidence>
<sequence>MNHFREDSVWLFYFVETAAKLSSNYIQNEDARSHFIMRFVDKFLVLNPSKFEG</sequence>
<organism evidence="1">
    <name type="scientific">Octopus bimaculoides</name>
    <name type="common">California two-spotted octopus</name>
    <dbReference type="NCBI Taxonomy" id="37653"/>
    <lineage>
        <taxon>Eukaryota</taxon>
        <taxon>Metazoa</taxon>
        <taxon>Spiralia</taxon>
        <taxon>Lophotrochozoa</taxon>
        <taxon>Mollusca</taxon>
        <taxon>Cephalopoda</taxon>
        <taxon>Coleoidea</taxon>
        <taxon>Octopodiformes</taxon>
        <taxon>Octopoda</taxon>
        <taxon>Incirrata</taxon>
        <taxon>Octopodidae</taxon>
        <taxon>Octopus</taxon>
    </lineage>
</organism>
<proteinExistence type="predicted"/>